<dbReference type="eggNOG" id="COG2723">
    <property type="taxonomic scope" value="Bacteria"/>
</dbReference>
<dbReference type="RefSeq" id="WP_034527402.1">
    <property type="nucleotide sequence ID" value="NZ_JGZP01000010.1"/>
</dbReference>
<accession>A0A087DRD3</accession>
<evidence type="ECO:0000256" key="4">
    <source>
        <dbReference type="PROSITE-ProRule" id="PRU10055"/>
    </source>
</evidence>
<name>A0A087DRD3_9BIFI</name>
<keyword evidence="2 6" id="KW-0378">Hydrolase</keyword>
<evidence type="ECO:0000313" key="7">
    <source>
        <dbReference type="EMBL" id="KFI98083.1"/>
    </source>
</evidence>
<sequence>MGFPDNFLWGGAVAAHQLEGAWNEDGRGPSICDVLTGGAHGVARRITDGVVPGENYPNQRGIDYYHTFREDDALFQEMGFKCFRTSISWSRIFPNGDEEEPNEEGLKFYERLFEDYRARGMEPVVTLSHFEMPLHLAKMGGFANREVVDYYFKFASTVMDRYKDLVKYWLTFNEVNNQMEMHTEIFPYTNSGIIPNPKDDWHTVEQKIWQAIHNEFVASALVVQRGHQINPDFQIGCMLAMVPIYPATCKPEDVMHAEVLMRDRYLFGDVYVNGEYPCYLLNRWDREGFDIAMEPGDTDIIAAGTVDFISISYYMSAAVSAEKVPEFDGHGLPGQVKNPYIKATDWGWQIDPVGLRYVLCSLFERYGKPIFIVENGIGMYETPDSDGYIADDARIDYLRSHIEQVRKAIDYDGVPVIGYTVWGCIDVISFGTGEMKKRYGMIYVDADDNGNGSYKRSRKKSFYWYRDVISSNGENLGTADDEA</sequence>
<proteinExistence type="inferred from homology"/>
<dbReference type="Gene3D" id="3.20.20.80">
    <property type="entry name" value="Glycosidases"/>
    <property type="match status" value="1"/>
</dbReference>
<dbReference type="PRINTS" id="PR00131">
    <property type="entry name" value="GLHYDRLASE1"/>
</dbReference>
<dbReference type="GO" id="GO:0008706">
    <property type="term" value="F:6-phospho-beta-glucosidase activity"/>
    <property type="evidence" value="ECO:0007669"/>
    <property type="project" value="UniProtKB-EC"/>
</dbReference>
<comment type="similarity">
    <text evidence="1 5">Belongs to the glycosyl hydrolase 1 family.</text>
</comment>
<evidence type="ECO:0000313" key="8">
    <source>
        <dbReference type="Proteomes" id="UP000029004"/>
    </source>
</evidence>
<dbReference type="InterPro" id="IPR001360">
    <property type="entry name" value="Glyco_hydro_1"/>
</dbReference>
<dbReference type="InterPro" id="IPR017853">
    <property type="entry name" value="GH"/>
</dbReference>
<keyword evidence="3 6" id="KW-0326">Glycosidase</keyword>
<dbReference type="PANTHER" id="PTHR10353">
    <property type="entry name" value="GLYCOSYL HYDROLASE"/>
    <property type="match status" value="1"/>
</dbReference>
<dbReference type="SUPFAM" id="SSF51445">
    <property type="entry name" value="(Trans)glycosidases"/>
    <property type="match status" value="1"/>
</dbReference>
<dbReference type="EMBL" id="JGZP01000010">
    <property type="protein sequence ID" value="KFI98083.1"/>
    <property type="molecule type" value="Genomic_DNA"/>
</dbReference>
<dbReference type="Proteomes" id="UP000029004">
    <property type="component" value="Unassembled WGS sequence"/>
</dbReference>
<gene>
    <name evidence="7" type="ORF">BSTEL_0843</name>
</gene>
<dbReference type="OrthoDB" id="9765195at2"/>
<organism evidence="7 8">
    <name type="scientific">Bifidobacterium stellenboschense</name>
    <dbReference type="NCBI Taxonomy" id="762211"/>
    <lineage>
        <taxon>Bacteria</taxon>
        <taxon>Bacillati</taxon>
        <taxon>Actinomycetota</taxon>
        <taxon>Actinomycetes</taxon>
        <taxon>Bifidobacteriales</taxon>
        <taxon>Bifidobacteriaceae</taxon>
        <taxon>Bifidobacterium</taxon>
    </lineage>
</organism>
<dbReference type="InterPro" id="IPR018120">
    <property type="entry name" value="Glyco_hydro_1_AS"/>
</dbReference>
<dbReference type="AlphaFoldDB" id="A0A087DRD3"/>
<evidence type="ECO:0000256" key="5">
    <source>
        <dbReference type="RuleBase" id="RU003690"/>
    </source>
</evidence>
<dbReference type="Pfam" id="PF00232">
    <property type="entry name" value="Glyco_hydro_1"/>
    <property type="match status" value="1"/>
</dbReference>
<dbReference type="GO" id="GO:0005829">
    <property type="term" value="C:cytosol"/>
    <property type="evidence" value="ECO:0007669"/>
    <property type="project" value="TreeGrafter"/>
</dbReference>
<dbReference type="PROSITE" id="PS00653">
    <property type="entry name" value="GLYCOSYL_HYDROL_F1_2"/>
    <property type="match status" value="1"/>
</dbReference>
<reference evidence="7 8" key="1">
    <citation type="submission" date="2014-03" db="EMBL/GenBank/DDBJ databases">
        <title>Genomics of Bifidobacteria.</title>
        <authorList>
            <person name="Ventura M."/>
            <person name="Milani C."/>
            <person name="Lugli G.A."/>
        </authorList>
    </citation>
    <scope>NUCLEOTIDE SEQUENCE [LARGE SCALE GENOMIC DNA]</scope>
    <source>
        <strain evidence="7 8">DSM 23968</strain>
    </source>
</reference>
<dbReference type="STRING" id="762211.BSTEL_0843"/>
<feature type="active site" description="Nucleophile" evidence="4">
    <location>
        <position position="374"/>
    </location>
</feature>
<dbReference type="PANTHER" id="PTHR10353:SF122">
    <property type="entry name" value="6-PHOSPHO-BETA-GLUCOSIDASE ASCB-RELATED"/>
    <property type="match status" value="1"/>
</dbReference>
<dbReference type="FunFam" id="3.20.20.80:FF:000004">
    <property type="entry name" value="Beta-glucosidase 6-phospho-beta-glucosidase"/>
    <property type="match status" value="1"/>
</dbReference>
<dbReference type="EC" id="3.2.1.86" evidence="7"/>
<evidence type="ECO:0000256" key="1">
    <source>
        <dbReference type="ARBA" id="ARBA00010838"/>
    </source>
</evidence>
<keyword evidence="8" id="KW-1185">Reference proteome</keyword>
<evidence type="ECO:0000256" key="6">
    <source>
        <dbReference type="RuleBase" id="RU004468"/>
    </source>
</evidence>
<comment type="caution">
    <text evidence="7">The sequence shown here is derived from an EMBL/GenBank/DDBJ whole genome shotgun (WGS) entry which is preliminary data.</text>
</comment>
<dbReference type="InterPro" id="IPR033132">
    <property type="entry name" value="GH_1_N_CS"/>
</dbReference>
<dbReference type="GO" id="GO:0016052">
    <property type="term" value="P:carbohydrate catabolic process"/>
    <property type="evidence" value="ECO:0007669"/>
    <property type="project" value="TreeGrafter"/>
</dbReference>
<dbReference type="PROSITE" id="PS00572">
    <property type="entry name" value="GLYCOSYL_HYDROL_F1_1"/>
    <property type="match status" value="1"/>
</dbReference>
<evidence type="ECO:0000256" key="3">
    <source>
        <dbReference type="ARBA" id="ARBA00023295"/>
    </source>
</evidence>
<evidence type="ECO:0000256" key="2">
    <source>
        <dbReference type="ARBA" id="ARBA00022801"/>
    </source>
</evidence>
<dbReference type="NCBIfam" id="NF007154">
    <property type="entry name" value="PRK09589.1"/>
    <property type="match status" value="1"/>
</dbReference>
<protein>
    <submittedName>
        <fullName evidence="7">6-phospho-beta-glucosidase BglA</fullName>
        <ecNumber evidence="7">3.2.1.86</ecNumber>
    </submittedName>
</protein>